<proteinExistence type="predicted"/>
<dbReference type="SUPFAM" id="SSF53474">
    <property type="entry name" value="alpha/beta-Hydrolases"/>
    <property type="match status" value="1"/>
</dbReference>
<dbReference type="EMBL" id="RDSR01000002">
    <property type="protein sequence ID" value="RNE66927.1"/>
    <property type="molecule type" value="Genomic_DNA"/>
</dbReference>
<keyword evidence="3" id="KW-1185">Reference proteome</keyword>
<feature type="transmembrane region" description="Helical" evidence="1">
    <location>
        <begin position="134"/>
        <end position="157"/>
    </location>
</feature>
<keyword evidence="1" id="KW-1133">Transmembrane helix</keyword>
<reference evidence="2 3" key="1">
    <citation type="submission" date="2018-11" db="EMBL/GenBank/DDBJ databases">
        <title>Cryobacterium sp. nov., isolated from rhizosphere soil of lettuce.</title>
        <authorList>
            <person name="Wang Y."/>
        </authorList>
    </citation>
    <scope>NUCLEOTIDE SEQUENCE [LARGE SCALE GENOMIC DNA]</scope>
    <source>
        <strain evidence="2 3">NEAU-85</strain>
    </source>
</reference>
<comment type="caution">
    <text evidence="2">The sequence shown here is derived from an EMBL/GenBank/DDBJ whole genome shotgun (WGS) entry which is preliminary data.</text>
</comment>
<dbReference type="InterPro" id="IPR029058">
    <property type="entry name" value="AB_hydrolase_fold"/>
</dbReference>
<sequence>MDASGGNAGSGSAGRGGPLVVSGGGSTMVATDELLAEAAELRLLQRDAVDWHDRLTRIRMLDDTPAPAWQPGDVDLAVFRAEQAAVGVEDRSGRLADSLREAAENYGNAERTLGLLLRCTSALTAYTVGRFAPLVALLALPAASSALLISTVLGWLVPGWRLGARESDGHDPGPGPGGESAGDAEDWLSEHREILSDPLFVQAVRVLASSVDDAAAGAAGVPFPVSFSAGDEGLGLLGVPTSALGLLALGHPIGMLRETRVMVRRTAVDRAPPPRGLADLARRIPRAAPGAPQVRIERYGTARPVWVVYAGGTIDWSAAASGEPWDLTSNVASVADRQSGSYRTAVQAMTKAGIRPGDRVVQVGHSQGGLVAAQVAASAGFTTVAVATFGAPAGQVAVPPELPMIATEHSDDLVPALGGTPRDVTGEDNRHLVVRREAFTTGELPEGEYLPAHNMDAYEETARLEDASAEPRIASFRANLVALVGNDPGEVTLWRGVRTDETDATGQALSAAG</sequence>
<dbReference type="AlphaFoldDB" id="A0A3M8LN27"/>
<evidence type="ECO:0000313" key="3">
    <source>
        <dbReference type="Proteomes" id="UP000279859"/>
    </source>
</evidence>
<evidence type="ECO:0008006" key="4">
    <source>
        <dbReference type="Google" id="ProtNLM"/>
    </source>
</evidence>
<evidence type="ECO:0000256" key="1">
    <source>
        <dbReference type="SAM" id="Phobius"/>
    </source>
</evidence>
<keyword evidence="1" id="KW-0812">Transmembrane</keyword>
<evidence type="ECO:0000313" key="2">
    <source>
        <dbReference type="EMBL" id="RNE66927.1"/>
    </source>
</evidence>
<dbReference type="Proteomes" id="UP000279859">
    <property type="component" value="Unassembled WGS sequence"/>
</dbReference>
<name>A0A3M8LN27_9MICO</name>
<dbReference type="RefSeq" id="WP_123044541.1">
    <property type="nucleotide sequence ID" value="NZ_RDSR01000002.1"/>
</dbReference>
<accession>A0A3M8LN27</accession>
<protein>
    <recommendedName>
        <fullName evidence="4">Alpha/beta hydrolase</fullName>
    </recommendedName>
</protein>
<gene>
    <name evidence="2" type="ORF">EEJ31_01580</name>
</gene>
<keyword evidence="1" id="KW-0472">Membrane</keyword>
<dbReference type="Gene3D" id="3.40.50.1820">
    <property type="entry name" value="alpha/beta hydrolase"/>
    <property type="match status" value="1"/>
</dbReference>
<organism evidence="2 3">
    <name type="scientific">Cryobacterium tepidiphilum</name>
    <dbReference type="NCBI Taxonomy" id="2486026"/>
    <lineage>
        <taxon>Bacteria</taxon>
        <taxon>Bacillati</taxon>
        <taxon>Actinomycetota</taxon>
        <taxon>Actinomycetes</taxon>
        <taxon>Micrococcales</taxon>
        <taxon>Microbacteriaceae</taxon>
        <taxon>Cryobacterium</taxon>
    </lineage>
</organism>
<dbReference type="OrthoDB" id="4790882at2"/>